<comment type="caution">
    <text evidence="2">The sequence shown here is derived from an EMBL/GenBank/DDBJ whole genome shotgun (WGS) entry which is preliminary data.</text>
</comment>
<proteinExistence type="predicted"/>
<dbReference type="InterPro" id="IPR009506">
    <property type="entry name" value="YjiS-like"/>
</dbReference>
<gene>
    <name evidence="2" type="ORF">WKW77_14310</name>
</gene>
<sequence>MQTPAPALLTAVLDLIRNARRVRLDHRLLRAMSERELRDLGVGRSEIPALLSDAGAPWSAPCSRGRCAADARRAMPR</sequence>
<organism evidence="2 3">
    <name type="scientific">Variovorax ureilyticus</name>
    <dbReference type="NCBI Taxonomy" id="1836198"/>
    <lineage>
        <taxon>Bacteria</taxon>
        <taxon>Pseudomonadati</taxon>
        <taxon>Pseudomonadota</taxon>
        <taxon>Betaproteobacteria</taxon>
        <taxon>Burkholderiales</taxon>
        <taxon>Comamonadaceae</taxon>
        <taxon>Variovorax</taxon>
    </lineage>
</organism>
<evidence type="ECO:0000313" key="3">
    <source>
        <dbReference type="Proteomes" id="UP001365846"/>
    </source>
</evidence>
<keyword evidence="3" id="KW-1185">Reference proteome</keyword>
<dbReference type="Pfam" id="PF06568">
    <property type="entry name" value="YjiS-like"/>
    <property type="match status" value="1"/>
</dbReference>
<dbReference type="EMBL" id="JBBKZU010000005">
    <property type="protein sequence ID" value="MEJ8812253.1"/>
    <property type="molecule type" value="Genomic_DNA"/>
</dbReference>
<name>A0ABU8VF25_9BURK</name>
<protein>
    <submittedName>
        <fullName evidence="2">DUF1127 domain-containing protein</fullName>
    </submittedName>
</protein>
<evidence type="ECO:0000259" key="1">
    <source>
        <dbReference type="Pfam" id="PF06568"/>
    </source>
</evidence>
<dbReference type="RefSeq" id="WP_340357506.1">
    <property type="nucleotide sequence ID" value="NZ_JBBKZU010000005.1"/>
</dbReference>
<accession>A0ABU8VF25</accession>
<feature type="domain" description="YjiS-like" evidence="1">
    <location>
        <begin position="15"/>
        <end position="47"/>
    </location>
</feature>
<dbReference type="Proteomes" id="UP001365846">
    <property type="component" value="Unassembled WGS sequence"/>
</dbReference>
<reference evidence="2 3" key="1">
    <citation type="submission" date="2024-03" db="EMBL/GenBank/DDBJ databases">
        <title>Novel species of the genus Variovorax.</title>
        <authorList>
            <person name="Liu Q."/>
            <person name="Xin Y.-H."/>
        </authorList>
    </citation>
    <scope>NUCLEOTIDE SEQUENCE [LARGE SCALE GENOMIC DNA]</scope>
    <source>
        <strain evidence="2 3">KACC 18899</strain>
    </source>
</reference>
<evidence type="ECO:0000313" key="2">
    <source>
        <dbReference type="EMBL" id="MEJ8812253.1"/>
    </source>
</evidence>